<reference evidence="18 19" key="1">
    <citation type="journal article" date="2007" name="J. Bacteriol.">
        <title>Whole-genome analysis of the methyl tert-butyl ether-degrading beta-proteobacterium Methylibium petroleiphilum PM1.</title>
        <authorList>
            <person name="Kane S.R."/>
            <person name="Chakicherla A.Y."/>
            <person name="Chain P.S.G."/>
            <person name="Schmidt R."/>
            <person name="Shin M.W."/>
            <person name="Legler T.C."/>
            <person name="Scow K.M."/>
            <person name="Larimer F.W."/>
            <person name="Lucas S.M."/>
            <person name="Richardson P.M."/>
            <person name="Hristova K.R."/>
        </authorList>
    </citation>
    <scope>NUCLEOTIDE SEQUENCE [LARGE SCALE GENOMIC DNA]</scope>
    <source>
        <strain evidence="19">ATCC BAA-1232 / LMG 22953 / PM1</strain>
    </source>
</reference>
<evidence type="ECO:0000256" key="6">
    <source>
        <dbReference type="ARBA" id="ARBA00022839"/>
    </source>
</evidence>
<dbReference type="Pfam" id="PF00580">
    <property type="entry name" value="UvrD-helicase"/>
    <property type="match status" value="1"/>
</dbReference>
<dbReference type="EC" id="5.6.2.4" evidence="12"/>
<dbReference type="PANTHER" id="PTHR11070:SF2">
    <property type="entry name" value="ATP-DEPENDENT DNA HELICASE SRS2"/>
    <property type="match status" value="1"/>
</dbReference>
<evidence type="ECO:0000256" key="7">
    <source>
        <dbReference type="ARBA" id="ARBA00022840"/>
    </source>
</evidence>
<dbReference type="AlphaFoldDB" id="A2SFA8"/>
<dbReference type="Gene3D" id="3.90.320.10">
    <property type="match status" value="1"/>
</dbReference>
<evidence type="ECO:0000256" key="10">
    <source>
        <dbReference type="ARBA" id="ARBA00023235"/>
    </source>
</evidence>
<evidence type="ECO:0000256" key="2">
    <source>
        <dbReference type="ARBA" id="ARBA00022741"/>
    </source>
</evidence>
<keyword evidence="7 15" id="KW-0067">ATP-binding</keyword>
<dbReference type="STRING" id="420662.Mpe_A1285"/>
<dbReference type="GO" id="GO:0004527">
    <property type="term" value="F:exonuclease activity"/>
    <property type="evidence" value="ECO:0007669"/>
    <property type="project" value="UniProtKB-KW"/>
</dbReference>
<keyword evidence="8" id="KW-0238">DNA-binding</keyword>
<keyword evidence="10" id="KW-0413">Isomerase</keyword>
<dbReference type="InterPro" id="IPR014017">
    <property type="entry name" value="DNA_helicase_UvrD-like_C"/>
</dbReference>
<evidence type="ECO:0000256" key="4">
    <source>
        <dbReference type="ARBA" id="ARBA00022801"/>
    </source>
</evidence>
<name>A2SFA8_METPP</name>
<evidence type="ECO:0000256" key="5">
    <source>
        <dbReference type="ARBA" id="ARBA00022806"/>
    </source>
</evidence>
<dbReference type="PANTHER" id="PTHR11070">
    <property type="entry name" value="UVRD / RECB / PCRA DNA HELICASE FAMILY MEMBER"/>
    <property type="match status" value="1"/>
</dbReference>
<dbReference type="PROSITE" id="PS51217">
    <property type="entry name" value="UVRD_HELICASE_CTER"/>
    <property type="match status" value="1"/>
</dbReference>
<evidence type="ECO:0000256" key="1">
    <source>
        <dbReference type="ARBA" id="ARBA00022722"/>
    </source>
</evidence>
<dbReference type="Gene3D" id="1.10.486.10">
    <property type="entry name" value="PCRA, domain 4"/>
    <property type="match status" value="1"/>
</dbReference>
<dbReference type="GO" id="GO:0000725">
    <property type="term" value="P:recombinational repair"/>
    <property type="evidence" value="ECO:0007669"/>
    <property type="project" value="TreeGrafter"/>
</dbReference>
<dbReference type="EMBL" id="CP000555">
    <property type="protein sequence ID" value="ABM94247.1"/>
    <property type="molecule type" value="Genomic_DNA"/>
</dbReference>
<evidence type="ECO:0000256" key="3">
    <source>
        <dbReference type="ARBA" id="ARBA00022763"/>
    </source>
</evidence>
<proteinExistence type="predicted"/>
<dbReference type="eggNOG" id="COG1074">
    <property type="taxonomic scope" value="Bacteria"/>
</dbReference>
<keyword evidence="2 15" id="KW-0547">Nucleotide-binding</keyword>
<feature type="domain" description="UvrD-like helicase ATP-binding" evidence="16">
    <location>
        <begin position="14"/>
        <end position="482"/>
    </location>
</feature>
<sequence length="1086" mass="116444">MTSAAFAYRIDGALVAPAAFYRVACDPRRSVVVEACAGAGKTWMLVSRILRALLDGAAPQEILAITFTRKAAGEMRERLQGWLHEFALCDDAQREQALVDRGCTRQEAGVLVPRLAALYSELLSGGRLVEIRTFHGWFSQLLRAAPLALLEPLGLQSEVDLLEDRSDLQPHYWRRFLSAVSADAALREDFAALVHDRGRHVAQQWLEAALDQRVEIERTDAAGVLETSVPAAAALWPQFDGLAHPADWLAQPDIRSALSTLAVALGAAGGKKSRDAGSALEQALAGIEADPSAAFDAAWQALFTKTGELRKQIDAPGLNEAADVLRRIAEAMDQQAAHRAHARMVRLSRVLLASYRQLKRDRGLADMADLEACAEHLLADAELSGWVQERLDARVRHLLIDEFQDTSPLQWRTLDAWLSGYAGAGGGSSGQRPLSVFIVGDPKQSIYRFRRADPRVFAQARDFVVTALDGAHLACDHTRRNAPRVLAVLNAVFAHAQAGGRFDDFRPHTTDVSEPPGAVWLLPAVPRPEKGGPVVAAGGWRDSLTTPRTEPEEVLRRIEAEQVAVGITALLAEGGLAPGDIQVLCRKRAPLALVAQALRERGVPHATPEQRELMAAPEVRDLVALLDALASPSHDLSFAQALKSPVFGASDDDLVALARAARAERLAWSEVLLRGAGAGRAALDRARALWPGWLAAAAALPPHDLLDRIVDEGEVRERYAAVVPPAGRLLALAAIDALLAQSLLLDGARHATPYNFVRALRRRRVLLPPQSAADAVQLLTIHGAKGLEARAVFVIDTMPEAPKAETATLLIDWPADAAHPHCCAFVASESRCPPSLRALMAAEQEGRAREELNALYVAMTRARERLVFSATTPHRAAPGPSAWQRLAEAGADAVPPSADAGGTAGSAGSAESPVVLLALPRVRLAAEPSDPVAADADTEAAQLGRAVHRVLEWLPADAALDAAAAAAAIEFALPPDAAPRVAALVRAVLGSAACARFFDPEALHWSGNEVAIAWRGAALRIDRLVALHTPAGPEWWVLDYKLQHAPQAIEAYREQLAGYREAVQSLQGGESVRAAFITAAGEVIEL</sequence>
<dbReference type="HOGENOM" id="CLU_001114_0_0_4"/>
<gene>
    <name evidence="18" type="ordered locus">Mpe_A1285</name>
</gene>
<comment type="catalytic activity">
    <reaction evidence="11">
        <text>Couples ATP hydrolysis with the unwinding of duplex DNA by translocating in the 3'-5' direction.</text>
        <dbReference type="EC" id="5.6.2.4"/>
    </reaction>
</comment>
<protein>
    <recommendedName>
        <fullName evidence="12">DNA 3'-5' helicase</fullName>
        <ecNumber evidence="12">5.6.2.4</ecNumber>
    </recommendedName>
    <alternativeName>
        <fullName evidence="13">DNA 3'-5' helicase II</fullName>
    </alternativeName>
</protein>
<keyword evidence="1" id="KW-0540">Nuclease</keyword>
<organism evidence="18 19">
    <name type="scientific">Methylibium petroleiphilum (strain ATCC BAA-1232 / LMG 22953 / PM1)</name>
    <dbReference type="NCBI Taxonomy" id="420662"/>
    <lineage>
        <taxon>Bacteria</taxon>
        <taxon>Pseudomonadati</taxon>
        <taxon>Pseudomonadota</taxon>
        <taxon>Betaproteobacteria</taxon>
        <taxon>Burkholderiales</taxon>
        <taxon>Sphaerotilaceae</taxon>
        <taxon>Methylibium</taxon>
    </lineage>
</organism>
<dbReference type="KEGG" id="mpt:Mpe_A1285"/>
<dbReference type="InterPro" id="IPR038726">
    <property type="entry name" value="PDDEXK_AddAB-type"/>
</dbReference>
<keyword evidence="5 15" id="KW-0347">Helicase</keyword>
<dbReference type="InterPro" id="IPR011604">
    <property type="entry name" value="PDDEXK-like_dom_sf"/>
</dbReference>
<evidence type="ECO:0000256" key="15">
    <source>
        <dbReference type="PROSITE-ProRule" id="PRU00560"/>
    </source>
</evidence>
<evidence type="ECO:0000256" key="12">
    <source>
        <dbReference type="ARBA" id="ARBA00034808"/>
    </source>
</evidence>
<dbReference type="InterPro" id="IPR000212">
    <property type="entry name" value="DNA_helicase_UvrD/REP"/>
</dbReference>
<dbReference type="Gene3D" id="3.40.50.300">
    <property type="entry name" value="P-loop containing nucleotide triphosphate hydrolases"/>
    <property type="match status" value="4"/>
</dbReference>
<dbReference type="GO" id="GO:0005524">
    <property type="term" value="F:ATP binding"/>
    <property type="evidence" value="ECO:0007669"/>
    <property type="project" value="UniProtKB-UniRule"/>
</dbReference>
<evidence type="ECO:0000259" key="17">
    <source>
        <dbReference type="PROSITE" id="PS51217"/>
    </source>
</evidence>
<evidence type="ECO:0000256" key="9">
    <source>
        <dbReference type="ARBA" id="ARBA00023204"/>
    </source>
</evidence>
<dbReference type="Proteomes" id="UP000000366">
    <property type="component" value="Chromosome"/>
</dbReference>
<evidence type="ECO:0000259" key="16">
    <source>
        <dbReference type="PROSITE" id="PS51198"/>
    </source>
</evidence>
<feature type="domain" description="UvrD-like helicase C-terminal" evidence="17">
    <location>
        <begin position="516"/>
        <end position="786"/>
    </location>
</feature>
<keyword evidence="3" id="KW-0227">DNA damage</keyword>
<keyword evidence="19" id="KW-1185">Reference proteome</keyword>
<evidence type="ECO:0000256" key="11">
    <source>
        <dbReference type="ARBA" id="ARBA00034617"/>
    </source>
</evidence>
<evidence type="ECO:0000256" key="8">
    <source>
        <dbReference type="ARBA" id="ARBA00023125"/>
    </source>
</evidence>
<keyword evidence="9" id="KW-0234">DNA repair</keyword>
<dbReference type="Pfam" id="PF13361">
    <property type="entry name" value="UvrD_C"/>
    <property type="match status" value="2"/>
</dbReference>
<keyword evidence="6" id="KW-0269">Exonuclease</keyword>
<evidence type="ECO:0000256" key="14">
    <source>
        <dbReference type="ARBA" id="ARBA00048988"/>
    </source>
</evidence>
<accession>A2SFA8</accession>
<feature type="binding site" evidence="15">
    <location>
        <begin position="35"/>
        <end position="42"/>
    </location>
    <ligand>
        <name>ATP</name>
        <dbReference type="ChEBI" id="CHEBI:30616"/>
    </ligand>
</feature>
<dbReference type="GO" id="GO:0016887">
    <property type="term" value="F:ATP hydrolysis activity"/>
    <property type="evidence" value="ECO:0007669"/>
    <property type="project" value="RHEA"/>
</dbReference>
<comment type="catalytic activity">
    <reaction evidence="14">
        <text>ATP + H2O = ADP + phosphate + H(+)</text>
        <dbReference type="Rhea" id="RHEA:13065"/>
        <dbReference type="ChEBI" id="CHEBI:15377"/>
        <dbReference type="ChEBI" id="CHEBI:15378"/>
        <dbReference type="ChEBI" id="CHEBI:30616"/>
        <dbReference type="ChEBI" id="CHEBI:43474"/>
        <dbReference type="ChEBI" id="CHEBI:456216"/>
        <dbReference type="EC" id="5.6.2.4"/>
    </reaction>
</comment>
<dbReference type="RefSeq" id="WP_011828884.1">
    <property type="nucleotide sequence ID" value="NC_008825.1"/>
</dbReference>
<evidence type="ECO:0000256" key="13">
    <source>
        <dbReference type="ARBA" id="ARBA00034923"/>
    </source>
</evidence>
<dbReference type="GO" id="GO:0003677">
    <property type="term" value="F:DNA binding"/>
    <property type="evidence" value="ECO:0007669"/>
    <property type="project" value="UniProtKB-KW"/>
</dbReference>
<dbReference type="Pfam" id="PF12705">
    <property type="entry name" value="PDDEXK_1"/>
    <property type="match status" value="1"/>
</dbReference>
<evidence type="ECO:0000313" key="18">
    <source>
        <dbReference type="EMBL" id="ABM94247.1"/>
    </source>
</evidence>
<dbReference type="GO" id="GO:0043138">
    <property type="term" value="F:3'-5' DNA helicase activity"/>
    <property type="evidence" value="ECO:0007669"/>
    <property type="project" value="UniProtKB-EC"/>
</dbReference>
<evidence type="ECO:0000313" key="19">
    <source>
        <dbReference type="Proteomes" id="UP000000366"/>
    </source>
</evidence>
<dbReference type="PROSITE" id="PS51198">
    <property type="entry name" value="UVRD_HELICASE_ATP_BIND"/>
    <property type="match status" value="1"/>
</dbReference>
<dbReference type="InterPro" id="IPR027417">
    <property type="entry name" value="P-loop_NTPase"/>
</dbReference>
<dbReference type="SUPFAM" id="SSF52540">
    <property type="entry name" value="P-loop containing nucleoside triphosphate hydrolases"/>
    <property type="match status" value="1"/>
</dbReference>
<keyword evidence="4 15" id="KW-0378">Hydrolase</keyword>
<dbReference type="InterPro" id="IPR014016">
    <property type="entry name" value="UvrD-like_ATP-bd"/>
</dbReference>